<sequence length="128" mass="13521">MMMPDMPGMLAHSRGPSAWRMRMSNAAGGMSTWAAMTDPPWQEVPGSADGGLCATWVRLRTLTIPATSCKRLAGDNGLHSVALVRSFAAEATRGAEREAAMGTSAQPHGGDTASDQAPVHRCIADYHL</sequence>
<feature type="region of interest" description="Disordered" evidence="1">
    <location>
        <begin position="93"/>
        <end position="116"/>
    </location>
</feature>
<evidence type="ECO:0000256" key="1">
    <source>
        <dbReference type="SAM" id="MobiDB-lite"/>
    </source>
</evidence>
<evidence type="ECO:0000313" key="3">
    <source>
        <dbReference type="Proteomes" id="UP000199013"/>
    </source>
</evidence>
<evidence type="ECO:0000313" key="2">
    <source>
        <dbReference type="EMBL" id="SBW23002.1"/>
    </source>
</evidence>
<accession>A0A1C3NZJ5</accession>
<dbReference type="EMBL" id="FLUV01001427">
    <property type="protein sequence ID" value="SBW23002.1"/>
    <property type="molecule type" value="Genomic_DNA"/>
</dbReference>
<organism evidence="2 3">
    <name type="scientific">Candidatus Protofrankia californiensis</name>
    <dbReference type="NCBI Taxonomy" id="1839754"/>
    <lineage>
        <taxon>Bacteria</taxon>
        <taxon>Bacillati</taxon>
        <taxon>Actinomycetota</taxon>
        <taxon>Actinomycetes</taxon>
        <taxon>Frankiales</taxon>
        <taxon>Frankiaceae</taxon>
        <taxon>Protofrankia</taxon>
    </lineage>
</organism>
<protein>
    <submittedName>
        <fullName evidence="2">Uncharacterized protein</fullName>
    </submittedName>
</protein>
<gene>
    <name evidence="2" type="ORF">FDG2_3415</name>
</gene>
<reference evidence="3" key="1">
    <citation type="submission" date="2016-02" db="EMBL/GenBank/DDBJ databases">
        <authorList>
            <person name="Wibberg D."/>
        </authorList>
    </citation>
    <scope>NUCLEOTIDE SEQUENCE [LARGE SCALE GENOMIC DNA]</scope>
</reference>
<dbReference type="Proteomes" id="UP000199013">
    <property type="component" value="Unassembled WGS sequence"/>
</dbReference>
<proteinExistence type="predicted"/>
<dbReference type="AlphaFoldDB" id="A0A1C3NZJ5"/>
<name>A0A1C3NZJ5_9ACTN</name>
<keyword evidence="3" id="KW-1185">Reference proteome</keyword>